<reference evidence="2" key="1">
    <citation type="journal article" date="2019" name="Int. J. Syst. Evol. Microbiol.">
        <title>The Global Catalogue of Microorganisms (GCM) 10K type strain sequencing project: providing services to taxonomists for standard genome sequencing and annotation.</title>
        <authorList>
            <consortium name="The Broad Institute Genomics Platform"/>
            <consortium name="The Broad Institute Genome Sequencing Center for Infectious Disease"/>
            <person name="Wu L."/>
            <person name="Ma J."/>
        </authorList>
    </citation>
    <scope>NUCLEOTIDE SEQUENCE [LARGE SCALE GENOMIC DNA]</scope>
    <source>
        <strain evidence="2">JCM 9091</strain>
    </source>
</reference>
<accession>A0ABP6LRA1</accession>
<evidence type="ECO:0000313" key="1">
    <source>
        <dbReference type="EMBL" id="GAA3051058.1"/>
    </source>
</evidence>
<evidence type="ECO:0008006" key="3">
    <source>
        <dbReference type="Google" id="ProtNLM"/>
    </source>
</evidence>
<dbReference type="EMBL" id="BAAAUF010000032">
    <property type="protein sequence ID" value="GAA3051058.1"/>
    <property type="molecule type" value="Genomic_DNA"/>
</dbReference>
<organism evidence="1 2">
    <name type="scientific">Streptomyces glomeratus</name>
    <dbReference type="NCBI Taxonomy" id="284452"/>
    <lineage>
        <taxon>Bacteria</taxon>
        <taxon>Bacillati</taxon>
        <taxon>Actinomycetota</taxon>
        <taxon>Actinomycetes</taxon>
        <taxon>Kitasatosporales</taxon>
        <taxon>Streptomycetaceae</taxon>
        <taxon>Streptomyces</taxon>
    </lineage>
</organism>
<proteinExistence type="predicted"/>
<dbReference type="RefSeq" id="WP_234517400.1">
    <property type="nucleotide sequence ID" value="NZ_BAAAUF010000032.1"/>
</dbReference>
<protein>
    <recommendedName>
        <fullName evidence="3">Aromatic ring-opening dioxygenase LigA</fullName>
    </recommendedName>
</protein>
<keyword evidence="2" id="KW-1185">Reference proteome</keyword>
<comment type="caution">
    <text evidence="1">The sequence shown here is derived from an EMBL/GenBank/DDBJ whole genome shotgun (WGS) entry which is preliminary data.</text>
</comment>
<sequence>MPVPSETSPGRERLPLIDLAAARALFRTAESSGLGRPGTDELFDEWLDSFCDIAFYRNGDQPLQARAVDIRDEVPEWLSNSRIGKARLEALYLNPGRSSPSPSREPAPVSTEVEAAEDAIQADETDTATCCCMPGLCWCCEADKEGYAKVDNLGEWEGGDDDCFLELVDAFPGGMAQDPSYDLGGELPPDFDRRSLRGLAVLTEVAQRKLDTERWDTAGPWRLWWSSCVCDVTAPLIETPDADSAGNDADGESGEISYCVSVENDGDAHTVQVFGTCWGDQRVMYRGPVSEPSGVFEDTGSLEGLRSVLERATEQVRETGYEVAGEWTVNWSRCYVLLDLEHY</sequence>
<name>A0ABP6LRA1_9ACTN</name>
<evidence type="ECO:0000313" key="2">
    <source>
        <dbReference type="Proteomes" id="UP001501532"/>
    </source>
</evidence>
<gene>
    <name evidence="1" type="ORF">GCM10010448_37710</name>
</gene>
<dbReference type="Proteomes" id="UP001501532">
    <property type="component" value="Unassembled WGS sequence"/>
</dbReference>